<gene>
    <name evidence="4" type="primary">fda</name>
    <name evidence="4" type="ORF">RN51_02063</name>
</gene>
<dbReference type="InterPro" id="IPR013785">
    <property type="entry name" value="Aldolase_TIM"/>
</dbReference>
<feature type="binding site" evidence="3">
    <location>
        <position position="105"/>
    </location>
    <ligand>
        <name>Zn(2+)</name>
        <dbReference type="ChEBI" id="CHEBI:29105"/>
        <label>2</label>
    </ligand>
</feature>
<comment type="caution">
    <text evidence="4">The sequence shown here is derived from an EMBL/GenBank/DDBJ whole genome shotgun (WGS) entry which is preliminary data.</text>
</comment>
<dbReference type="NCBIfam" id="TIGR00167">
    <property type="entry name" value="cbbA"/>
    <property type="match status" value="1"/>
</dbReference>
<feature type="binding site" evidence="2">
    <location>
        <begin position="223"/>
        <end position="225"/>
    </location>
    <ligand>
        <name>dihydroxyacetone phosphate</name>
        <dbReference type="ChEBI" id="CHEBI:57642"/>
    </ligand>
</feature>
<dbReference type="RefSeq" id="WP_045263929.1">
    <property type="nucleotide sequence ID" value="NZ_JYIV01000026.1"/>
</dbReference>
<organism evidence="4 5">
    <name type="scientific">Microbacterium oxydans</name>
    <dbReference type="NCBI Taxonomy" id="82380"/>
    <lineage>
        <taxon>Bacteria</taxon>
        <taxon>Bacillati</taxon>
        <taxon>Actinomycetota</taxon>
        <taxon>Actinomycetes</taxon>
        <taxon>Micrococcales</taxon>
        <taxon>Microbacteriaceae</taxon>
        <taxon>Microbacterium</taxon>
    </lineage>
</organism>
<sequence length="319" mass="33458">MALLTLRSALADAEKGGYAVGAFNVSSLDQAIAVLEAAEAESSPVIVQAIAGMSAYDDESRWWSRLRALVSEFDGVPAVLHLDHGRTYDDCLRAIDHGFTSVMIDASRAADTDEPASFEDNVALTRRVVEAATRSGVSVEGELGTIGGAEAGIAGELEEIVFADPDQAVEFVEQTRVDALAVAVGTSHGSVKFTDAAGGGRLRLGLISEIKERLPDTFLVLHGSSSVPAEAVAVINANGGAVRPSYGISPEQKSEGIAAGIRKINQGTDSHLAWSAALRAFLHDNPAVVEPGEQLRPAMGGFRAMVTQRMREFGSSGRA</sequence>
<dbReference type="Pfam" id="PF01116">
    <property type="entry name" value="F_bP_aldolase"/>
    <property type="match status" value="1"/>
</dbReference>
<comment type="cofactor">
    <cofactor evidence="3">
        <name>Zn(2+)</name>
        <dbReference type="ChEBI" id="CHEBI:29105"/>
    </cofactor>
    <text evidence="3">Binds 2 Zn(2+) ions per subunit. One is catalytic and the other provides a structural contribution.</text>
</comment>
<accession>A0A0F0KMU8</accession>
<protein>
    <submittedName>
        <fullName evidence="4">Fructose-bisphosphate aldolase</fullName>
        <ecNumber evidence="4">4.1.2.13</ecNumber>
    </submittedName>
</protein>
<dbReference type="EC" id="4.1.2.13" evidence="4"/>
<dbReference type="AlphaFoldDB" id="A0A0F0KMU8"/>
<feature type="active site" description="Proton donor" evidence="1">
    <location>
        <position position="83"/>
    </location>
</feature>
<keyword evidence="3" id="KW-0862">Zinc</keyword>
<feature type="binding site" evidence="3">
    <location>
        <position position="188"/>
    </location>
    <ligand>
        <name>Zn(2+)</name>
        <dbReference type="ChEBI" id="CHEBI:29105"/>
        <label>1</label>
        <note>catalytic</note>
    </ligand>
</feature>
<dbReference type="CDD" id="cd00947">
    <property type="entry name" value="TBP_aldolase_IIB"/>
    <property type="match status" value="1"/>
</dbReference>
<dbReference type="InterPro" id="IPR050246">
    <property type="entry name" value="Class_II_FBP_aldolase"/>
</dbReference>
<feature type="binding site" evidence="2">
    <location>
        <position position="189"/>
    </location>
    <ligand>
        <name>dihydroxyacetone phosphate</name>
        <dbReference type="ChEBI" id="CHEBI:57642"/>
    </ligand>
</feature>
<proteinExistence type="predicted"/>
<feature type="binding site" evidence="2">
    <location>
        <begin position="265"/>
        <end position="268"/>
    </location>
    <ligand>
        <name>dihydroxyacetone phosphate</name>
        <dbReference type="ChEBI" id="CHEBI:57642"/>
    </ligand>
</feature>
<dbReference type="SUPFAM" id="SSF51569">
    <property type="entry name" value="Aldolase"/>
    <property type="match status" value="1"/>
</dbReference>
<dbReference type="Gene3D" id="3.20.20.70">
    <property type="entry name" value="Aldolase class I"/>
    <property type="match status" value="1"/>
</dbReference>
<dbReference type="GO" id="GO:0004332">
    <property type="term" value="F:fructose-bisphosphate aldolase activity"/>
    <property type="evidence" value="ECO:0007669"/>
    <property type="project" value="UniProtKB-EC"/>
</dbReference>
<evidence type="ECO:0000313" key="5">
    <source>
        <dbReference type="Proteomes" id="UP000033725"/>
    </source>
</evidence>
<dbReference type="Proteomes" id="UP000033725">
    <property type="component" value="Unassembled WGS sequence"/>
</dbReference>
<dbReference type="OrthoDB" id="9803995at2"/>
<evidence type="ECO:0000256" key="2">
    <source>
        <dbReference type="PIRSR" id="PIRSR001359-2"/>
    </source>
</evidence>
<dbReference type="PATRIC" id="fig|82380.10.peg.2074"/>
<name>A0A0F0KMU8_9MICO</name>
<feature type="binding site" evidence="3">
    <location>
        <position position="142"/>
    </location>
    <ligand>
        <name>Zn(2+)</name>
        <dbReference type="ChEBI" id="CHEBI:29105"/>
        <label>2</label>
    </ligand>
</feature>
<dbReference type="GO" id="GO:0005975">
    <property type="term" value="P:carbohydrate metabolic process"/>
    <property type="evidence" value="ECO:0007669"/>
    <property type="project" value="InterPro"/>
</dbReference>
<reference evidence="4 5" key="1">
    <citation type="submission" date="2015-02" db="EMBL/GenBank/DDBJ databases">
        <title>Draft genome sequences of ten Microbacterium spp. with emphasis on heavy metal contaminated environments.</title>
        <authorList>
            <person name="Corretto E."/>
        </authorList>
    </citation>
    <scope>NUCLEOTIDE SEQUENCE [LARGE SCALE GENOMIC DNA]</scope>
    <source>
        <strain evidence="4 5">BEL163</strain>
    </source>
</reference>
<dbReference type="GO" id="GO:0008270">
    <property type="term" value="F:zinc ion binding"/>
    <property type="evidence" value="ECO:0007669"/>
    <property type="project" value="InterPro"/>
</dbReference>
<dbReference type="PROSITE" id="PS00806">
    <property type="entry name" value="ALDOLASE_CLASS_II_2"/>
    <property type="match status" value="1"/>
</dbReference>
<evidence type="ECO:0000256" key="1">
    <source>
        <dbReference type="PIRSR" id="PIRSR001359-1"/>
    </source>
</evidence>
<feature type="binding site" evidence="3">
    <location>
        <position position="84"/>
    </location>
    <ligand>
        <name>Zn(2+)</name>
        <dbReference type="ChEBI" id="CHEBI:29105"/>
        <label>1</label>
        <note>catalytic</note>
    </ligand>
</feature>
<feature type="binding site" evidence="3">
    <location>
        <position position="222"/>
    </location>
    <ligand>
        <name>Zn(2+)</name>
        <dbReference type="ChEBI" id="CHEBI:29105"/>
        <label>1</label>
        <note>catalytic</note>
    </ligand>
</feature>
<evidence type="ECO:0000256" key="3">
    <source>
        <dbReference type="PIRSR" id="PIRSR001359-3"/>
    </source>
</evidence>
<dbReference type="InterPro" id="IPR000771">
    <property type="entry name" value="FBA_II"/>
</dbReference>
<keyword evidence="3" id="KW-0479">Metal-binding</keyword>
<evidence type="ECO:0000313" key="4">
    <source>
        <dbReference type="EMBL" id="KJL22183.1"/>
    </source>
</evidence>
<keyword evidence="4" id="KW-0456">Lyase</keyword>
<dbReference type="EMBL" id="JYIV01000026">
    <property type="protein sequence ID" value="KJL22183.1"/>
    <property type="molecule type" value="Genomic_DNA"/>
</dbReference>
<dbReference type="PANTHER" id="PTHR30304">
    <property type="entry name" value="D-TAGATOSE-1,6-BISPHOSPHATE ALDOLASE"/>
    <property type="match status" value="1"/>
</dbReference>
<dbReference type="PIRSF" id="PIRSF001359">
    <property type="entry name" value="F_bP_aldolase_II"/>
    <property type="match status" value="1"/>
</dbReference>
<dbReference type="PANTHER" id="PTHR30304:SF0">
    <property type="entry name" value="D-TAGATOSE-1,6-BISPHOSPHATE ALDOLASE SUBUNIT GATY-RELATED"/>
    <property type="match status" value="1"/>
</dbReference>